<organism evidence="2 3">
    <name type="scientific">Spiroplasma clarkii</name>
    <dbReference type="NCBI Taxonomy" id="2139"/>
    <lineage>
        <taxon>Bacteria</taxon>
        <taxon>Bacillati</taxon>
        <taxon>Mycoplasmatota</taxon>
        <taxon>Mollicutes</taxon>
        <taxon>Entomoplasmatales</taxon>
        <taxon>Spiroplasmataceae</taxon>
        <taxon>Spiroplasma</taxon>
    </lineage>
</organism>
<dbReference type="PROSITE" id="PS51071">
    <property type="entry name" value="HTH_RPIR"/>
    <property type="match status" value="1"/>
</dbReference>
<name>A0A2K8KGG3_9MOLU</name>
<evidence type="ECO:0000313" key="3">
    <source>
        <dbReference type="Proteomes" id="UP000231179"/>
    </source>
</evidence>
<accession>A0A2K8KGG3</accession>
<sequence>MNLEEIIKTNETKLTDLERKISDYILENKEEVFKTTISKISQNLNVSTSMIDKTLNKLGITGFKQLKFFLQKDLLTNELYQNDQQTNTHQAIEELIYTKSLRETFASINKKDIGEMVNSISLYRQVIIFGEGFMGIVGSDFEKKFKKIQKNVICVKYFEELKYINRSRESLFILLSVSGQTETLKRVIDFATQNFKSKKIVAITATKTFSWKEQVDMHLYGNYISLMPAYEKEVPCTSRFVVQYILDLIFIEYFLETKT</sequence>
<dbReference type="InterPro" id="IPR001347">
    <property type="entry name" value="SIS_dom"/>
</dbReference>
<dbReference type="SUPFAM" id="SSF53697">
    <property type="entry name" value="SIS domain"/>
    <property type="match status" value="1"/>
</dbReference>
<dbReference type="PANTHER" id="PTHR30514">
    <property type="entry name" value="GLUCOKINASE"/>
    <property type="match status" value="1"/>
</dbReference>
<dbReference type="RefSeq" id="WP_100254339.1">
    <property type="nucleotide sequence ID" value="NZ_CP024870.1"/>
</dbReference>
<dbReference type="InterPro" id="IPR047640">
    <property type="entry name" value="RpiR-like"/>
</dbReference>
<dbReference type="EMBL" id="CP024870">
    <property type="protein sequence ID" value="ATX70780.1"/>
    <property type="molecule type" value="Genomic_DNA"/>
</dbReference>
<dbReference type="Proteomes" id="UP000231179">
    <property type="component" value="Chromosome"/>
</dbReference>
<keyword evidence="3" id="KW-1185">Reference proteome</keyword>
<gene>
    <name evidence="2" type="ORF">SCLAR_v1c04560</name>
</gene>
<dbReference type="InterPro" id="IPR000281">
    <property type="entry name" value="HTH_RpiR"/>
</dbReference>
<dbReference type="GO" id="GO:1901135">
    <property type="term" value="P:carbohydrate derivative metabolic process"/>
    <property type="evidence" value="ECO:0007669"/>
    <property type="project" value="InterPro"/>
</dbReference>
<feature type="domain" description="HTH rpiR-type" evidence="1">
    <location>
        <begin position="1"/>
        <end position="77"/>
    </location>
</feature>
<dbReference type="Gene3D" id="1.10.10.10">
    <property type="entry name" value="Winged helix-like DNA-binding domain superfamily/Winged helix DNA-binding domain"/>
    <property type="match status" value="1"/>
</dbReference>
<evidence type="ECO:0000259" key="1">
    <source>
        <dbReference type="PROSITE" id="PS51071"/>
    </source>
</evidence>
<dbReference type="GO" id="GO:0003677">
    <property type="term" value="F:DNA binding"/>
    <property type="evidence" value="ECO:0007669"/>
    <property type="project" value="InterPro"/>
</dbReference>
<dbReference type="SUPFAM" id="SSF46689">
    <property type="entry name" value="Homeodomain-like"/>
    <property type="match status" value="1"/>
</dbReference>
<dbReference type="GO" id="GO:0097367">
    <property type="term" value="F:carbohydrate derivative binding"/>
    <property type="evidence" value="ECO:0007669"/>
    <property type="project" value="InterPro"/>
</dbReference>
<dbReference type="Gene3D" id="3.40.50.10490">
    <property type="entry name" value="Glucose-6-phosphate isomerase like protein, domain 1"/>
    <property type="match status" value="1"/>
</dbReference>
<dbReference type="AlphaFoldDB" id="A0A2K8KGG3"/>
<evidence type="ECO:0000313" key="2">
    <source>
        <dbReference type="EMBL" id="ATX70780.1"/>
    </source>
</evidence>
<dbReference type="InterPro" id="IPR036388">
    <property type="entry name" value="WH-like_DNA-bd_sf"/>
</dbReference>
<proteinExistence type="predicted"/>
<dbReference type="GO" id="GO:0003700">
    <property type="term" value="F:DNA-binding transcription factor activity"/>
    <property type="evidence" value="ECO:0007669"/>
    <property type="project" value="InterPro"/>
</dbReference>
<protein>
    <submittedName>
        <fullName evidence="2">MurR/RpiR family transcriptional regulator</fullName>
    </submittedName>
</protein>
<dbReference type="InterPro" id="IPR009057">
    <property type="entry name" value="Homeodomain-like_sf"/>
</dbReference>
<reference evidence="2 3" key="1">
    <citation type="submission" date="2017-11" db="EMBL/GenBank/DDBJ databases">
        <title>Complete genome sequence of Spiroplasma clarkii CN-5 (DSM 19994).</title>
        <authorList>
            <person name="Tsai Y.-M."/>
            <person name="Chang A."/>
            <person name="Lo W.-S."/>
            <person name="Kuo C.-H."/>
        </authorList>
    </citation>
    <scope>NUCLEOTIDE SEQUENCE [LARGE SCALE GENOMIC DNA]</scope>
    <source>
        <strain evidence="2 3">CN-5</strain>
    </source>
</reference>
<dbReference type="InterPro" id="IPR046348">
    <property type="entry name" value="SIS_dom_sf"/>
</dbReference>
<dbReference type="Pfam" id="PF01418">
    <property type="entry name" value="HTH_6"/>
    <property type="match status" value="1"/>
</dbReference>
<dbReference type="PANTHER" id="PTHR30514:SF1">
    <property type="entry name" value="HTH-TYPE TRANSCRIPTIONAL REGULATOR HEXR-RELATED"/>
    <property type="match status" value="1"/>
</dbReference>
<dbReference type="Pfam" id="PF01380">
    <property type="entry name" value="SIS"/>
    <property type="match status" value="1"/>
</dbReference>